<dbReference type="KEGG" id="mro:MROS_1298"/>
<protein>
    <submittedName>
        <fullName evidence="2">GCN5-related N-acetyltransferase</fullName>
    </submittedName>
</protein>
<gene>
    <name evidence="2" type="ordered locus">MROS_1298</name>
</gene>
<dbReference type="InterPro" id="IPR000182">
    <property type="entry name" value="GNAT_dom"/>
</dbReference>
<evidence type="ECO:0000259" key="1">
    <source>
        <dbReference type="PROSITE" id="PS51186"/>
    </source>
</evidence>
<dbReference type="PANTHER" id="PTHR43415">
    <property type="entry name" value="SPERMIDINE N(1)-ACETYLTRANSFERASE"/>
    <property type="match status" value="1"/>
</dbReference>
<keyword evidence="2" id="KW-0808">Transferase</keyword>
<dbReference type="PROSITE" id="PS51186">
    <property type="entry name" value="GNAT"/>
    <property type="match status" value="1"/>
</dbReference>
<sequence length="150" mass="17402">MEIRKAEKTDFYTIMSWIKDEHECKNWAGSKVRFPLEIENLLIDVEYSKDNSYCLEDENTILAFGQLLPQNGEIIHMARIIVNPLCRGLGYGKIFCNSLLDIAEQLGYRKVSLNVYRNNTAPVKLYKKLGFKEIAEKSSSDRCYMVFTMN</sequence>
<dbReference type="EMBL" id="CP003557">
    <property type="protein sequence ID" value="AFN74535.1"/>
    <property type="molecule type" value="Genomic_DNA"/>
</dbReference>
<dbReference type="HOGENOM" id="CLU_013985_3_2_10"/>
<evidence type="ECO:0000313" key="2">
    <source>
        <dbReference type="EMBL" id="AFN74535.1"/>
    </source>
</evidence>
<dbReference type="GO" id="GO:0016747">
    <property type="term" value="F:acyltransferase activity, transferring groups other than amino-acyl groups"/>
    <property type="evidence" value="ECO:0007669"/>
    <property type="project" value="InterPro"/>
</dbReference>
<dbReference type="AlphaFoldDB" id="I6Z5U7"/>
<organism evidence="2 3">
    <name type="scientific">Melioribacter roseus (strain DSM 23840 / JCM 17771 / VKM B-2668 / P3M-2)</name>
    <dbReference type="NCBI Taxonomy" id="1191523"/>
    <lineage>
        <taxon>Bacteria</taxon>
        <taxon>Pseudomonadati</taxon>
        <taxon>Ignavibacteriota</taxon>
        <taxon>Ignavibacteria</taxon>
        <taxon>Ignavibacteriales</taxon>
        <taxon>Melioribacteraceae</taxon>
        <taxon>Melioribacter</taxon>
    </lineage>
</organism>
<accession>I6Z5U7</accession>
<proteinExistence type="predicted"/>
<reference evidence="2 3" key="1">
    <citation type="journal article" date="2013" name="PLoS ONE">
        <title>Genomic analysis of Melioribacter roseus, facultatively anaerobic organotrophic bacterium representing a novel deep lineage within Bacteriodetes/Chlorobi group.</title>
        <authorList>
            <person name="Kadnikov V.V."/>
            <person name="Mardanov A.V."/>
            <person name="Podosokorskaya O.A."/>
            <person name="Gavrilov S.N."/>
            <person name="Kublanov I.V."/>
            <person name="Beletsky A.V."/>
            <person name="Bonch-Osmolovskaya E.A."/>
            <person name="Ravin N.V."/>
        </authorList>
    </citation>
    <scope>NUCLEOTIDE SEQUENCE [LARGE SCALE GENOMIC DNA]</scope>
    <source>
        <strain evidence="3">JCM 17771 / P3M-2</strain>
    </source>
</reference>
<dbReference type="OrthoDB" id="9803233at2"/>
<keyword evidence="3" id="KW-1185">Reference proteome</keyword>
<name>I6Z5U7_MELRP</name>
<feature type="domain" description="N-acetyltransferase" evidence="1">
    <location>
        <begin position="1"/>
        <end position="150"/>
    </location>
</feature>
<dbReference type="Pfam" id="PF00583">
    <property type="entry name" value="Acetyltransf_1"/>
    <property type="match status" value="1"/>
</dbReference>
<dbReference type="SUPFAM" id="SSF55729">
    <property type="entry name" value="Acyl-CoA N-acyltransferases (Nat)"/>
    <property type="match status" value="1"/>
</dbReference>
<dbReference type="RefSeq" id="WP_014855970.1">
    <property type="nucleotide sequence ID" value="NC_018178.1"/>
</dbReference>
<evidence type="ECO:0000313" key="3">
    <source>
        <dbReference type="Proteomes" id="UP000009011"/>
    </source>
</evidence>
<dbReference type="Gene3D" id="3.40.630.30">
    <property type="match status" value="1"/>
</dbReference>
<dbReference type="Proteomes" id="UP000009011">
    <property type="component" value="Chromosome"/>
</dbReference>
<dbReference type="PANTHER" id="PTHR43415:SF5">
    <property type="entry name" value="ACETYLTRANSFERASE"/>
    <property type="match status" value="1"/>
</dbReference>
<dbReference type="InterPro" id="IPR016181">
    <property type="entry name" value="Acyl_CoA_acyltransferase"/>
</dbReference>
<dbReference type="eggNOG" id="COG0456">
    <property type="taxonomic scope" value="Bacteria"/>
</dbReference>
<dbReference type="STRING" id="1191523.MROS_1298"/>
<dbReference type="CDD" id="cd04301">
    <property type="entry name" value="NAT_SF"/>
    <property type="match status" value="1"/>
</dbReference>